<dbReference type="InterPro" id="IPR001602">
    <property type="entry name" value="UPF0047_YjbQ-like"/>
</dbReference>
<dbReference type="Pfam" id="PF01894">
    <property type="entry name" value="YjbQ"/>
    <property type="match status" value="1"/>
</dbReference>
<dbReference type="Proteomes" id="UP000885779">
    <property type="component" value="Unassembled WGS sequence"/>
</dbReference>
<dbReference type="SUPFAM" id="SSF111038">
    <property type="entry name" value="YjbQ-like"/>
    <property type="match status" value="1"/>
</dbReference>
<dbReference type="PROSITE" id="PS01314">
    <property type="entry name" value="UPF0047"/>
    <property type="match status" value="1"/>
</dbReference>
<dbReference type="PANTHER" id="PTHR30615">
    <property type="entry name" value="UNCHARACTERIZED PROTEIN YJBQ-RELATED"/>
    <property type="match status" value="1"/>
</dbReference>
<organism evidence="2">
    <name type="scientific">Caldithrix abyssi</name>
    <dbReference type="NCBI Taxonomy" id="187145"/>
    <lineage>
        <taxon>Bacteria</taxon>
        <taxon>Pseudomonadati</taxon>
        <taxon>Calditrichota</taxon>
        <taxon>Calditrichia</taxon>
        <taxon>Calditrichales</taxon>
        <taxon>Calditrichaceae</taxon>
        <taxon>Caldithrix</taxon>
    </lineage>
</organism>
<dbReference type="AlphaFoldDB" id="A0A7V4U0J9"/>
<name>A0A7V4U0J9_CALAY</name>
<protein>
    <submittedName>
        <fullName evidence="2">YjbQ family protein</fullName>
    </submittedName>
</protein>
<evidence type="ECO:0000256" key="1">
    <source>
        <dbReference type="ARBA" id="ARBA00005534"/>
    </source>
</evidence>
<dbReference type="PANTHER" id="PTHR30615:SF8">
    <property type="entry name" value="UPF0047 PROTEIN C4A8.02C"/>
    <property type="match status" value="1"/>
</dbReference>
<reference evidence="2" key="1">
    <citation type="journal article" date="2020" name="mSystems">
        <title>Genome- and Community-Level Interaction Insights into Carbon Utilization and Element Cycling Functions of Hydrothermarchaeota in Hydrothermal Sediment.</title>
        <authorList>
            <person name="Zhou Z."/>
            <person name="Liu Y."/>
            <person name="Xu W."/>
            <person name="Pan J."/>
            <person name="Luo Z.H."/>
            <person name="Li M."/>
        </authorList>
    </citation>
    <scope>NUCLEOTIDE SEQUENCE [LARGE SCALE GENOMIC DNA]</scope>
    <source>
        <strain evidence="2">HyVt-577</strain>
    </source>
</reference>
<accession>A0A7V4U0J9</accession>
<dbReference type="Gene3D" id="2.60.120.460">
    <property type="entry name" value="YjbQ-like"/>
    <property type="match status" value="1"/>
</dbReference>
<dbReference type="NCBIfam" id="TIGR00149">
    <property type="entry name" value="TIGR00149_YjbQ"/>
    <property type="match status" value="1"/>
</dbReference>
<dbReference type="PIRSF" id="PIRSF004681">
    <property type="entry name" value="UCP004681"/>
    <property type="match status" value="1"/>
</dbReference>
<dbReference type="EMBL" id="DRQG01000024">
    <property type="protein sequence ID" value="HGY54669.1"/>
    <property type="molecule type" value="Genomic_DNA"/>
</dbReference>
<proteinExistence type="inferred from homology"/>
<dbReference type="InterPro" id="IPR035917">
    <property type="entry name" value="YjbQ-like_sf"/>
</dbReference>
<evidence type="ECO:0000313" key="2">
    <source>
        <dbReference type="EMBL" id="HGY54669.1"/>
    </source>
</evidence>
<comment type="similarity">
    <text evidence="1">Belongs to the UPF0047 family.</text>
</comment>
<gene>
    <name evidence="2" type="ORF">ENK44_03110</name>
</gene>
<sequence length="145" mass="16207">MAVKVVNGTIPVQSKGFNDIIDITIFVREFVEKEKLVNGQLLVFINGSTAAISTIEYEPGLLQDLPAMLEKIAPMHQRYRHDDTWHDGNGYAHLRSTLIGPSFTVPVAEGRLVLGTWQQIILIDFDNSPRHRSVFLQFVGETASS</sequence>
<comment type="caution">
    <text evidence="2">The sequence shown here is derived from an EMBL/GenBank/DDBJ whole genome shotgun (WGS) entry which is preliminary data.</text>
</comment>